<evidence type="ECO:0000256" key="1">
    <source>
        <dbReference type="ARBA" id="ARBA00006432"/>
    </source>
</evidence>
<dbReference type="AlphaFoldDB" id="A0A934KGU9"/>
<dbReference type="InterPro" id="IPR045851">
    <property type="entry name" value="AMP-bd_C_sf"/>
</dbReference>
<dbReference type="FunFam" id="3.30.300.30:FF:000008">
    <property type="entry name" value="2,3-dihydroxybenzoate-AMP ligase"/>
    <property type="match status" value="1"/>
</dbReference>
<evidence type="ECO:0000256" key="4">
    <source>
        <dbReference type="ARBA" id="ARBA00023098"/>
    </source>
</evidence>
<feature type="domain" description="AMP-dependent synthetase/ligase" evidence="5">
    <location>
        <begin position="27"/>
        <end position="386"/>
    </location>
</feature>
<reference evidence="7 8" key="1">
    <citation type="submission" date="2020-10" db="EMBL/GenBank/DDBJ databases">
        <title>Ca. Dormibacterota MAGs.</title>
        <authorList>
            <person name="Montgomery K."/>
        </authorList>
    </citation>
    <scope>NUCLEOTIDE SEQUENCE [LARGE SCALE GENOMIC DNA]</scope>
    <source>
        <strain evidence="7">SC8811_S16_3</strain>
    </source>
</reference>
<dbReference type="PROSITE" id="PS00455">
    <property type="entry name" value="AMP_BINDING"/>
    <property type="match status" value="1"/>
</dbReference>
<dbReference type="InterPro" id="IPR000873">
    <property type="entry name" value="AMP-dep_synth/lig_dom"/>
</dbReference>
<gene>
    <name evidence="7" type="ORF">JF888_01470</name>
</gene>
<proteinExistence type="inferred from homology"/>
<name>A0A934KGU9_9BACT</name>
<keyword evidence="4" id="KW-0443">Lipid metabolism</keyword>
<dbReference type="Proteomes" id="UP000620075">
    <property type="component" value="Unassembled WGS sequence"/>
</dbReference>
<evidence type="ECO:0000259" key="5">
    <source>
        <dbReference type="Pfam" id="PF00501"/>
    </source>
</evidence>
<dbReference type="GO" id="GO:0006631">
    <property type="term" value="P:fatty acid metabolic process"/>
    <property type="evidence" value="ECO:0007669"/>
    <property type="project" value="UniProtKB-KW"/>
</dbReference>
<dbReference type="Pfam" id="PF00501">
    <property type="entry name" value="AMP-binding"/>
    <property type="match status" value="1"/>
</dbReference>
<accession>A0A934KGU9</accession>
<dbReference type="Pfam" id="PF13193">
    <property type="entry name" value="AMP-binding_C"/>
    <property type="match status" value="1"/>
</dbReference>
<dbReference type="InterPro" id="IPR020845">
    <property type="entry name" value="AMP-binding_CS"/>
</dbReference>
<organism evidence="7 8">
    <name type="scientific">Candidatus Dormiibacter inghamiae</name>
    <dbReference type="NCBI Taxonomy" id="3127013"/>
    <lineage>
        <taxon>Bacteria</taxon>
        <taxon>Bacillati</taxon>
        <taxon>Candidatus Dormiibacterota</taxon>
        <taxon>Candidatus Dormibacteria</taxon>
        <taxon>Candidatus Dormibacterales</taxon>
        <taxon>Candidatus Dormibacteraceae</taxon>
        <taxon>Candidatus Dormiibacter</taxon>
    </lineage>
</organism>
<comment type="similarity">
    <text evidence="1">Belongs to the ATP-dependent AMP-binding enzyme family.</text>
</comment>
<comment type="caution">
    <text evidence="7">The sequence shown here is derived from an EMBL/GenBank/DDBJ whole genome shotgun (WGS) entry which is preliminary data.</text>
</comment>
<protein>
    <submittedName>
        <fullName evidence="7">AMP-binding protein</fullName>
    </submittedName>
</protein>
<evidence type="ECO:0000256" key="3">
    <source>
        <dbReference type="ARBA" id="ARBA00022832"/>
    </source>
</evidence>
<evidence type="ECO:0000313" key="7">
    <source>
        <dbReference type="EMBL" id="MBJ7601860.1"/>
    </source>
</evidence>
<dbReference type="PANTHER" id="PTHR43859">
    <property type="entry name" value="ACYL-ACTIVATING ENZYME"/>
    <property type="match status" value="1"/>
</dbReference>
<dbReference type="Gene3D" id="3.30.300.30">
    <property type="match status" value="1"/>
</dbReference>
<dbReference type="Gene3D" id="3.40.50.12780">
    <property type="entry name" value="N-terminal domain of ligase-like"/>
    <property type="match status" value="1"/>
</dbReference>
<dbReference type="InterPro" id="IPR025110">
    <property type="entry name" value="AMP-bd_C"/>
</dbReference>
<feature type="domain" description="AMP-binding enzyme C-terminal" evidence="6">
    <location>
        <begin position="436"/>
        <end position="510"/>
    </location>
</feature>
<dbReference type="CDD" id="cd12118">
    <property type="entry name" value="ttLC_FACS_AEE21_like"/>
    <property type="match status" value="1"/>
</dbReference>
<evidence type="ECO:0000259" key="6">
    <source>
        <dbReference type="Pfam" id="PF13193"/>
    </source>
</evidence>
<dbReference type="InterPro" id="IPR042099">
    <property type="entry name" value="ANL_N_sf"/>
</dbReference>
<dbReference type="SUPFAM" id="SSF56801">
    <property type="entry name" value="Acetyl-CoA synthetase-like"/>
    <property type="match status" value="1"/>
</dbReference>
<keyword evidence="2" id="KW-0436">Ligase</keyword>
<dbReference type="PANTHER" id="PTHR43859:SF4">
    <property type="entry name" value="BUTANOATE--COA LIGASE AAE1-RELATED"/>
    <property type="match status" value="1"/>
</dbReference>
<evidence type="ECO:0000313" key="8">
    <source>
        <dbReference type="Proteomes" id="UP000620075"/>
    </source>
</evidence>
<keyword evidence="3" id="KW-0276">Fatty acid metabolism</keyword>
<dbReference type="RefSeq" id="WP_338176237.1">
    <property type="nucleotide sequence ID" value="NZ_JAEKNQ010000010.1"/>
</dbReference>
<dbReference type="GO" id="GO:0016874">
    <property type="term" value="F:ligase activity"/>
    <property type="evidence" value="ECO:0007669"/>
    <property type="project" value="UniProtKB-KW"/>
</dbReference>
<dbReference type="EMBL" id="JAEKNQ010000010">
    <property type="protein sequence ID" value="MBJ7601860.1"/>
    <property type="molecule type" value="Genomic_DNA"/>
</dbReference>
<sequence>MTVSEQTTSESATRPVYRQELTPLSFLERSAAVHASRTAVIDGEARFTYSEWLVRARLFAGALAAGGVGKGDRVAFLAFNSEPLQLAHFAVPMVGAIVVAINTRLSPDEIGYILGHSGSKLVFYSPELSEQLAQAPPGVRRISLGTDFEELVAGGSEEPVEAVLEDEYEVIAIDYTSGTTGRPKGVMYHHRGAYLNAVAMAMDLRLDCDSRYLWTLPMFHCNGWCFTWATVAAGATSVCIPKVDPPLVWRLLKSRQATAFCGAPTVLIMLVNDQAAERLAEPVRVLTAGAPPSPTIISEMQQLNFDLQHVYGLTETYGPYTINVPPPGSEQLPPVEQATRRARQGHPNLLAGEVRVVDAELNDVPRDGDTLGEVVMRGNVVMKGYFANEEATEAAFAGGWFHSGDIGVMHPDGGIELRDRKKDIIISGGENISTIEVEQAVVSHPAVMEVAVIAIQDEKWGEVPKAFVTLKPGSAATAEEIIAHCRGRLAGFKVPKAVEFGELPKTSTGKIQKFILREREWGPGQRRIN</sequence>
<evidence type="ECO:0000256" key="2">
    <source>
        <dbReference type="ARBA" id="ARBA00022598"/>
    </source>
</evidence>